<evidence type="ECO:0000259" key="10">
    <source>
        <dbReference type="PROSITE" id="PS50090"/>
    </source>
</evidence>
<feature type="compositionally biased region" description="Low complexity" evidence="9">
    <location>
        <begin position="1190"/>
        <end position="1208"/>
    </location>
</feature>
<feature type="compositionally biased region" description="Polar residues" evidence="9">
    <location>
        <begin position="1292"/>
        <end position="1304"/>
    </location>
</feature>
<feature type="compositionally biased region" description="Low complexity" evidence="9">
    <location>
        <begin position="1438"/>
        <end position="1454"/>
    </location>
</feature>
<evidence type="ECO:0000256" key="9">
    <source>
        <dbReference type="SAM" id="MobiDB-lite"/>
    </source>
</evidence>
<dbReference type="Proteomes" id="UP000887226">
    <property type="component" value="Unassembled WGS sequence"/>
</dbReference>
<dbReference type="PROSITE" id="PS51204">
    <property type="entry name" value="HSA"/>
    <property type="match status" value="1"/>
</dbReference>
<dbReference type="SMART" id="SM00573">
    <property type="entry name" value="HSA"/>
    <property type="match status" value="1"/>
</dbReference>
<feature type="region of interest" description="Disordered" evidence="9">
    <location>
        <begin position="1150"/>
        <end position="1304"/>
    </location>
</feature>
<dbReference type="InterPro" id="IPR001005">
    <property type="entry name" value="SANT/Myb"/>
</dbReference>
<dbReference type="InterPro" id="IPR014012">
    <property type="entry name" value="HSA_dom"/>
</dbReference>
<gene>
    <name evidence="12" type="ORF">BJ878DRAFT_278820</name>
</gene>
<feature type="compositionally biased region" description="Basic and acidic residues" evidence="9">
    <location>
        <begin position="319"/>
        <end position="336"/>
    </location>
</feature>
<feature type="compositionally biased region" description="Basic and acidic residues" evidence="9">
    <location>
        <begin position="137"/>
        <end position="149"/>
    </location>
</feature>
<comment type="similarity">
    <text evidence="2">Belongs to the EAF1 family.</text>
</comment>
<dbReference type="InterPro" id="IPR009057">
    <property type="entry name" value="Homeodomain-like_sf"/>
</dbReference>
<feature type="compositionally biased region" description="Polar residues" evidence="9">
    <location>
        <begin position="1333"/>
        <end position="1344"/>
    </location>
</feature>
<dbReference type="GO" id="GO:0006281">
    <property type="term" value="P:DNA repair"/>
    <property type="evidence" value="ECO:0007669"/>
    <property type="project" value="UniProtKB-KW"/>
</dbReference>
<dbReference type="GO" id="GO:0006325">
    <property type="term" value="P:chromatin organization"/>
    <property type="evidence" value="ECO:0007669"/>
    <property type="project" value="UniProtKB-KW"/>
</dbReference>
<dbReference type="SMART" id="SM00717">
    <property type="entry name" value="SANT"/>
    <property type="match status" value="1"/>
</dbReference>
<feature type="compositionally biased region" description="Pro residues" evidence="9">
    <location>
        <begin position="1180"/>
        <end position="1189"/>
    </location>
</feature>
<name>A0A9P7YV80_9HELO</name>
<evidence type="ECO:0000256" key="5">
    <source>
        <dbReference type="ARBA" id="ARBA00023204"/>
    </source>
</evidence>
<organism evidence="12 13">
    <name type="scientific">Calycina marina</name>
    <dbReference type="NCBI Taxonomy" id="1763456"/>
    <lineage>
        <taxon>Eukaryota</taxon>
        <taxon>Fungi</taxon>
        <taxon>Dikarya</taxon>
        <taxon>Ascomycota</taxon>
        <taxon>Pezizomycotina</taxon>
        <taxon>Leotiomycetes</taxon>
        <taxon>Helotiales</taxon>
        <taxon>Pezizellaceae</taxon>
        <taxon>Calycina</taxon>
    </lineage>
</organism>
<dbReference type="PANTHER" id="PTHR46459">
    <property type="entry name" value="E1A-BINDING PROTEIN P400-RELATED"/>
    <property type="match status" value="1"/>
</dbReference>
<feature type="domain" description="Myb-like" evidence="10">
    <location>
        <begin position="962"/>
        <end position="1022"/>
    </location>
</feature>
<feature type="compositionally biased region" description="Low complexity" evidence="9">
    <location>
        <begin position="1056"/>
        <end position="1066"/>
    </location>
</feature>
<feature type="region of interest" description="Disordered" evidence="9">
    <location>
        <begin position="279"/>
        <end position="336"/>
    </location>
</feature>
<dbReference type="Pfam" id="PF13921">
    <property type="entry name" value="Myb_DNA-bind_6"/>
    <property type="match status" value="1"/>
</dbReference>
<feature type="compositionally biased region" description="Polar residues" evidence="9">
    <location>
        <begin position="484"/>
        <end position="523"/>
    </location>
</feature>
<feature type="compositionally biased region" description="Polar residues" evidence="9">
    <location>
        <begin position="151"/>
        <end position="167"/>
    </location>
</feature>
<accession>A0A9P7YV80</accession>
<dbReference type="SUPFAM" id="SSF46689">
    <property type="entry name" value="Homeodomain-like"/>
    <property type="match status" value="1"/>
</dbReference>
<feature type="domain" description="HSA" evidence="11">
    <location>
        <begin position="695"/>
        <end position="768"/>
    </location>
</feature>
<evidence type="ECO:0000256" key="4">
    <source>
        <dbReference type="ARBA" id="ARBA00022853"/>
    </source>
</evidence>
<feature type="region of interest" description="Disordered" evidence="9">
    <location>
        <begin position="1333"/>
        <end position="1357"/>
    </location>
</feature>
<feature type="compositionally biased region" description="Low complexity" evidence="9">
    <location>
        <begin position="1269"/>
        <end position="1287"/>
    </location>
</feature>
<feature type="region of interest" description="Disordered" evidence="9">
    <location>
        <begin position="183"/>
        <end position="223"/>
    </location>
</feature>
<feature type="compositionally biased region" description="Polar residues" evidence="9">
    <location>
        <begin position="298"/>
        <end position="308"/>
    </location>
</feature>
<feature type="region of interest" description="Disordered" evidence="9">
    <location>
        <begin position="1438"/>
        <end position="1470"/>
    </location>
</feature>
<dbReference type="CDD" id="cd00167">
    <property type="entry name" value="SANT"/>
    <property type="match status" value="1"/>
</dbReference>
<comment type="subcellular location">
    <subcellularLocation>
        <location evidence="1">Nucleus</location>
    </subcellularLocation>
</comment>
<feature type="region of interest" description="Disordered" evidence="9">
    <location>
        <begin position="463"/>
        <end position="534"/>
    </location>
</feature>
<feature type="region of interest" description="Disordered" evidence="9">
    <location>
        <begin position="1056"/>
        <end position="1076"/>
    </location>
</feature>
<keyword evidence="3" id="KW-0227">DNA damage</keyword>
<feature type="compositionally biased region" description="Polar residues" evidence="9">
    <location>
        <begin position="94"/>
        <end position="106"/>
    </location>
</feature>
<keyword evidence="13" id="KW-1185">Reference proteome</keyword>
<feature type="region of interest" description="Disordered" evidence="9">
    <location>
        <begin position="76"/>
        <end position="106"/>
    </location>
</feature>
<feature type="region of interest" description="Disordered" evidence="9">
    <location>
        <begin position="1095"/>
        <end position="1132"/>
    </location>
</feature>
<feature type="compositionally biased region" description="Low complexity" evidence="9">
    <location>
        <begin position="1243"/>
        <end position="1257"/>
    </location>
</feature>
<feature type="region of interest" description="Disordered" evidence="9">
    <location>
        <begin position="749"/>
        <end position="770"/>
    </location>
</feature>
<dbReference type="GO" id="GO:0035267">
    <property type="term" value="C:NuA4 histone acetyltransferase complex"/>
    <property type="evidence" value="ECO:0007669"/>
    <property type="project" value="TreeGrafter"/>
</dbReference>
<keyword evidence="4" id="KW-0156">Chromatin regulator</keyword>
<reference evidence="12" key="1">
    <citation type="journal article" date="2021" name="IMA Fungus">
        <title>Genomic characterization of three marine fungi, including Emericellopsis atlantica sp. nov. with signatures of a generalist lifestyle and marine biomass degradation.</title>
        <authorList>
            <person name="Hagestad O.C."/>
            <person name="Hou L."/>
            <person name="Andersen J.H."/>
            <person name="Hansen E.H."/>
            <person name="Altermark B."/>
            <person name="Li C."/>
            <person name="Kuhnert E."/>
            <person name="Cox R.J."/>
            <person name="Crous P.W."/>
            <person name="Spatafora J.W."/>
            <person name="Lail K."/>
            <person name="Amirebrahimi M."/>
            <person name="Lipzen A."/>
            <person name="Pangilinan J."/>
            <person name="Andreopoulos W."/>
            <person name="Hayes R.D."/>
            <person name="Ng V."/>
            <person name="Grigoriev I.V."/>
            <person name="Jackson S.A."/>
            <person name="Sutton T.D.S."/>
            <person name="Dobson A.D.W."/>
            <person name="Rama T."/>
        </authorList>
    </citation>
    <scope>NUCLEOTIDE SEQUENCE</scope>
    <source>
        <strain evidence="12">TRa3180A</strain>
    </source>
</reference>
<keyword evidence="6" id="KW-0539">Nucleus</keyword>
<evidence type="ECO:0000256" key="2">
    <source>
        <dbReference type="ARBA" id="ARBA00008913"/>
    </source>
</evidence>
<feature type="compositionally biased region" description="Low complexity" evidence="9">
    <location>
        <begin position="1103"/>
        <end position="1116"/>
    </location>
</feature>
<dbReference type="EMBL" id="MU254393">
    <property type="protein sequence ID" value="KAG9240608.1"/>
    <property type="molecule type" value="Genomic_DNA"/>
</dbReference>
<dbReference type="PANTHER" id="PTHR46459:SF1">
    <property type="entry name" value="E1A-BINDING PROTEIN P400"/>
    <property type="match status" value="1"/>
</dbReference>
<comment type="function">
    <text evidence="7">Component of the NuA4 histone acetyltransferase complex which is involved in transcriptional activation of selected genes principally by acetylation of nucleosomal histone H4 and H2A. The NuA4 complex is also involved in DNA repair.</text>
</comment>
<evidence type="ECO:0000256" key="1">
    <source>
        <dbReference type="ARBA" id="ARBA00004123"/>
    </source>
</evidence>
<comment type="caution">
    <text evidence="12">The sequence shown here is derived from an EMBL/GenBank/DDBJ whole genome shotgun (WGS) entry which is preliminary data.</text>
</comment>
<dbReference type="GO" id="GO:0005634">
    <property type="term" value="C:nucleus"/>
    <property type="evidence" value="ECO:0007669"/>
    <property type="project" value="UniProtKB-SubCell"/>
</dbReference>
<evidence type="ECO:0000256" key="8">
    <source>
        <dbReference type="ARBA" id="ARBA00029670"/>
    </source>
</evidence>
<feature type="region of interest" description="Disordered" evidence="9">
    <location>
        <begin position="128"/>
        <end position="170"/>
    </location>
</feature>
<protein>
    <recommendedName>
        <fullName evidence="8">Vacuolar import and degradation protein 21</fullName>
    </recommendedName>
</protein>
<evidence type="ECO:0000313" key="13">
    <source>
        <dbReference type="Proteomes" id="UP000887226"/>
    </source>
</evidence>
<evidence type="ECO:0000256" key="3">
    <source>
        <dbReference type="ARBA" id="ARBA00022763"/>
    </source>
</evidence>
<evidence type="ECO:0000256" key="6">
    <source>
        <dbReference type="ARBA" id="ARBA00023242"/>
    </source>
</evidence>
<dbReference type="OrthoDB" id="5364245at2759"/>
<dbReference type="Pfam" id="PF07529">
    <property type="entry name" value="HSA"/>
    <property type="match status" value="1"/>
</dbReference>
<evidence type="ECO:0000259" key="11">
    <source>
        <dbReference type="PROSITE" id="PS51204"/>
    </source>
</evidence>
<proteinExistence type="inferred from homology"/>
<feature type="compositionally biased region" description="Polar residues" evidence="9">
    <location>
        <begin position="1164"/>
        <end position="1173"/>
    </location>
</feature>
<feature type="region of interest" description="Disordered" evidence="9">
    <location>
        <begin position="561"/>
        <end position="592"/>
    </location>
</feature>
<keyword evidence="5" id="KW-0234">DNA repair</keyword>
<evidence type="ECO:0000313" key="12">
    <source>
        <dbReference type="EMBL" id="KAG9240608.1"/>
    </source>
</evidence>
<sequence length="1470" mass="161679">MSSRSQPDRTPLLRSKHEQLHNIIISRKRRLREAYAVFNTVDPVPAVSYASFDQPPDNAEEQKFLDLADITQHRIFDEQNLPKRRKLRSDTAKSRSPTGNGSFDVQNGDSIEVATWIQGYGSTLKKNRASTPVLRNEGGHGEGSGKEGSRAQGTPMQRSTSKGSQTDLPAESSAVLNEIVEETFKNASCPRPPGPDSTITSGDVESERIGSLASRPNSTGVDTRKAMPILGEDAARLIEPLVDGLTSHVGPPHKAVSVHLPPREVQEQYLAEERQHRKHLAINLPPRDRGRGGEPLSSPGSTTQSATTPALHDASTDTSPDHENRFDGDGMDVEPKTPAELDKLIQDTPQHNEYDRNPQAQMAVNRNEILGSSPITPEEQLQLEGRAATQRPTLNGMPVAVFSEENSSSIMTKGAHEAVQVTVDDNTEPARLQAYATDRNVAGMANSSQQAAARLLVIPDSEAKSTPPADAMDIDEESAPKLVNGTTKSRSETQHSSIALPSASTASNPPKDSLSSSTPTTEKMTTRVGSGAMKARTVSEILGGTSEPNTNTILNNHANASKSAGVERSGASGNATPQVPGRKSLVQKEAEKQRTKLSQVVFAKQSPPKQKSTKQLVHGHQMYEEADQDYFVPLFLASTAAELPDRPSLDSLLSKAHKTISTENAYLPILENQSVRVLQKIYKLQASGKWALRQPKRSEEPQRSATHWDTLLEEAKWMRTDFRQERKWKMTVARNLAYACAEWHDASPEDRKKIQVKASSPPKEPLGEPHRDVDIGDISSDAQATPELVASADIGSLMDEDEIDESRLDLPDTVAPYAIFGLQDDDVVFGLQNSPTTNQLLAELPMYGKPLEVPSSEPPSISDLNPDRAWRREAVPLSKYVDGRMEVVDNGPPRKKSRFEYDEESEDDEAVFEHNHKRPILPPEIGHVALFDPAFRIIRDRIHAGHQFRPPSEFPMPLQNFFENRLSSQWTQQEDDDLRKYTKDFSYNWSLIALLLQSKSCFTSGAERRSPWECFERWVSLEGLPGDMAKTHYFRAYTGRVDAANRAVAAAAAIPQQPNGNGQLQPPRRRTTASIKVERRRTQKHLTLVDAMRKLAKKREGAAQKQQQAAALAASRKAPEPGPRANLKTPMEFSKIKHEQMEKMKENLIMSQQRQEAQRRAVMQQRQLQQNSGVLVPPNGQQPPRPPGPNGSQPPNGSNGMPNPSGHNLQVPGQNRPRGNMPAQMGNQGMQGRLQPPQPSMNGIPQAPMQGMQGQMPLPNLPLDVGLVSQAQSIQQQQRQAIQMKQQGHLPGSTQTSPPRSMNGMSPPIGFQQQMQNSNMTNYATNANGNVSSPGNIQSPQTLAGSPGPGMAQNPQPMNQLERQIRSQFPNATNEQIMLLIKDEVSKNVRRQAQAAMASAAGPSVNVNTGNGMLVPNNIRLPVGTENSPQMYAQLLRQQQETQQRQQQQLAAQQVNTHQRTPSVPGNGTQ</sequence>
<feature type="compositionally biased region" description="Polar residues" evidence="9">
    <location>
        <begin position="1455"/>
        <end position="1470"/>
    </location>
</feature>
<dbReference type="PROSITE" id="PS50090">
    <property type="entry name" value="MYB_LIKE"/>
    <property type="match status" value="1"/>
</dbReference>
<evidence type="ECO:0000256" key="7">
    <source>
        <dbReference type="ARBA" id="ARBA00025178"/>
    </source>
</evidence>
<dbReference type="Gene3D" id="1.10.10.60">
    <property type="entry name" value="Homeodomain-like"/>
    <property type="match status" value="1"/>
</dbReference>
<dbReference type="GO" id="GO:0003682">
    <property type="term" value="F:chromatin binding"/>
    <property type="evidence" value="ECO:0007669"/>
    <property type="project" value="TreeGrafter"/>
</dbReference>